<feature type="transmembrane region" description="Helical" evidence="1">
    <location>
        <begin position="209"/>
        <end position="231"/>
    </location>
</feature>
<proteinExistence type="predicted"/>
<keyword evidence="1" id="KW-0472">Membrane</keyword>
<dbReference type="AlphaFoldDB" id="A0A6J8AKE2"/>
<accession>A0A6J8AKE2</accession>
<dbReference type="Pfam" id="PF21534">
    <property type="entry name" value="Rost"/>
    <property type="match status" value="1"/>
</dbReference>
<dbReference type="GO" id="GO:0016020">
    <property type="term" value="C:membrane"/>
    <property type="evidence" value="ECO:0007669"/>
    <property type="project" value="TreeGrafter"/>
</dbReference>
<reference evidence="2 3" key="1">
    <citation type="submission" date="2020-06" db="EMBL/GenBank/DDBJ databases">
        <authorList>
            <person name="Li R."/>
            <person name="Bekaert M."/>
        </authorList>
    </citation>
    <scope>NUCLEOTIDE SEQUENCE [LARGE SCALE GENOMIC DNA]</scope>
    <source>
        <strain evidence="3">wild</strain>
    </source>
</reference>
<dbReference type="PANTHER" id="PTHR12242:SF1">
    <property type="entry name" value="MYND-TYPE DOMAIN-CONTAINING PROTEIN"/>
    <property type="match status" value="1"/>
</dbReference>
<feature type="transmembrane region" description="Helical" evidence="1">
    <location>
        <begin position="255"/>
        <end position="278"/>
    </location>
</feature>
<gene>
    <name evidence="2" type="ORF">MCOR_8820</name>
</gene>
<feature type="transmembrane region" description="Helical" evidence="1">
    <location>
        <begin position="155"/>
        <end position="173"/>
    </location>
</feature>
<dbReference type="InterPro" id="IPR049352">
    <property type="entry name" value="Rost"/>
</dbReference>
<feature type="transmembrane region" description="Helical" evidence="1">
    <location>
        <begin position="111"/>
        <end position="134"/>
    </location>
</feature>
<organism evidence="2 3">
    <name type="scientific">Mytilus coruscus</name>
    <name type="common">Sea mussel</name>
    <dbReference type="NCBI Taxonomy" id="42192"/>
    <lineage>
        <taxon>Eukaryota</taxon>
        <taxon>Metazoa</taxon>
        <taxon>Spiralia</taxon>
        <taxon>Lophotrochozoa</taxon>
        <taxon>Mollusca</taxon>
        <taxon>Bivalvia</taxon>
        <taxon>Autobranchia</taxon>
        <taxon>Pteriomorphia</taxon>
        <taxon>Mytilida</taxon>
        <taxon>Mytiloidea</taxon>
        <taxon>Mytilidae</taxon>
        <taxon>Mytilinae</taxon>
        <taxon>Mytilus</taxon>
    </lineage>
</organism>
<evidence type="ECO:0008006" key="4">
    <source>
        <dbReference type="Google" id="ProtNLM"/>
    </source>
</evidence>
<name>A0A6J8AKE2_MYTCO</name>
<dbReference type="OrthoDB" id="419711at2759"/>
<dbReference type="PANTHER" id="PTHR12242">
    <property type="entry name" value="OS02G0130600 PROTEIN-RELATED"/>
    <property type="match status" value="1"/>
</dbReference>
<protein>
    <recommendedName>
        <fullName evidence="4">Protein rolling stone</fullName>
    </recommendedName>
</protein>
<evidence type="ECO:0000256" key="1">
    <source>
        <dbReference type="SAM" id="Phobius"/>
    </source>
</evidence>
<sequence length="303" mass="35815">MFKITAKFVQATHGGVRTLQRGMQTYTRYAYYSLNDRKGTQDGSMSQKPYQPRYSLDYDRPEDFVKSQWCKNQNDSINYAIYRTLVALYFLFVVMYSAIVGTLKMKMFIMLTYWSLYTLTACQILRAVNVWHYISLKRQKKELQMIKRLKWQWTLYNISVGTAPIVATLYWGIAYDGSGYNFINVNTHGVNAAFILLDTFITRMPVRLLHVYQSSLFGFTYIIFTIIYWFFGGLNQFGQPFIYSVLNYGQSPKKALIYIMAIGFIVCPLIHSFVFFLYRFRVFIHRYLTTMDKREALVHNREK</sequence>
<evidence type="ECO:0000313" key="2">
    <source>
        <dbReference type="EMBL" id="CAC5369708.1"/>
    </source>
</evidence>
<dbReference type="EMBL" id="CACVKT020001609">
    <property type="protein sequence ID" value="CAC5369708.1"/>
    <property type="molecule type" value="Genomic_DNA"/>
</dbReference>
<keyword evidence="3" id="KW-1185">Reference proteome</keyword>
<feature type="transmembrane region" description="Helical" evidence="1">
    <location>
        <begin position="80"/>
        <end position="99"/>
    </location>
</feature>
<dbReference type="Proteomes" id="UP000507470">
    <property type="component" value="Unassembled WGS sequence"/>
</dbReference>
<feature type="transmembrane region" description="Helical" evidence="1">
    <location>
        <begin position="179"/>
        <end position="197"/>
    </location>
</feature>
<evidence type="ECO:0000313" key="3">
    <source>
        <dbReference type="Proteomes" id="UP000507470"/>
    </source>
</evidence>
<keyword evidence="1" id="KW-0812">Transmembrane</keyword>
<keyword evidence="1" id="KW-1133">Transmembrane helix</keyword>